<evidence type="ECO:0000313" key="4">
    <source>
        <dbReference type="Proteomes" id="UP000289821"/>
    </source>
</evidence>
<keyword evidence="4" id="KW-1185">Reference proteome</keyword>
<dbReference type="CDD" id="cd00302">
    <property type="entry name" value="cytochrome_P450"/>
    <property type="match status" value="1"/>
</dbReference>
<dbReference type="Proteomes" id="UP000289821">
    <property type="component" value="Unassembled WGS sequence"/>
</dbReference>
<keyword evidence="2" id="KW-0560">Oxidoreductase</keyword>
<dbReference type="GO" id="GO:0005506">
    <property type="term" value="F:iron ion binding"/>
    <property type="evidence" value="ECO:0007669"/>
    <property type="project" value="InterPro"/>
</dbReference>
<dbReference type="GO" id="GO:0020037">
    <property type="term" value="F:heme binding"/>
    <property type="evidence" value="ECO:0007669"/>
    <property type="project" value="InterPro"/>
</dbReference>
<dbReference type="PROSITE" id="PS00086">
    <property type="entry name" value="CYTOCHROME_P450"/>
    <property type="match status" value="1"/>
</dbReference>
<dbReference type="GO" id="GO:0004497">
    <property type="term" value="F:monooxygenase activity"/>
    <property type="evidence" value="ECO:0007669"/>
    <property type="project" value="UniProtKB-KW"/>
</dbReference>
<keyword evidence="2" id="KW-0503">Monooxygenase</keyword>
<name>A0A4Q0NRS5_9FLAO</name>
<evidence type="ECO:0000256" key="2">
    <source>
        <dbReference type="RuleBase" id="RU000461"/>
    </source>
</evidence>
<dbReference type="Pfam" id="PF00067">
    <property type="entry name" value="p450"/>
    <property type="match status" value="2"/>
</dbReference>
<comment type="caution">
    <text evidence="3">The sequence shown here is derived from an EMBL/GenBank/DDBJ whole genome shotgun (WGS) entry which is preliminary data.</text>
</comment>
<evidence type="ECO:0000256" key="1">
    <source>
        <dbReference type="ARBA" id="ARBA00010617"/>
    </source>
</evidence>
<dbReference type="RefSeq" id="WP_128761900.1">
    <property type="nucleotide sequence ID" value="NZ_QOVI01000005.1"/>
</dbReference>
<keyword evidence="2" id="KW-0479">Metal-binding</keyword>
<accession>A0A4Q0NRS5</accession>
<comment type="similarity">
    <text evidence="1 2">Belongs to the cytochrome P450 family.</text>
</comment>
<dbReference type="EMBL" id="QOVI01000005">
    <property type="protein sequence ID" value="RXG13114.1"/>
    <property type="molecule type" value="Genomic_DNA"/>
</dbReference>
<gene>
    <name evidence="3" type="ORF">DSM04_10592</name>
</gene>
<protein>
    <submittedName>
        <fullName evidence="3">Cytochrome P450</fullName>
    </submittedName>
</protein>
<dbReference type="SUPFAM" id="SSF48264">
    <property type="entry name" value="Cytochrome P450"/>
    <property type="match status" value="1"/>
</dbReference>
<dbReference type="PANTHER" id="PTHR46696">
    <property type="entry name" value="P450, PUTATIVE (EUROFUNG)-RELATED"/>
    <property type="match status" value="1"/>
</dbReference>
<keyword evidence="2" id="KW-0349">Heme</keyword>
<dbReference type="InterPro" id="IPR036396">
    <property type="entry name" value="Cyt_P450_sf"/>
</dbReference>
<dbReference type="PANTHER" id="PTHR46696:SF1">
    <property type="entry name" value="CYTOCHROME P450 YJIB-RELATED"/>
    <property type="match status" value="1"/>
</dbReference>
<organism evidence="3 4">
    <name type="scientific">Leeuwenhoekiella aestuarii</name>
    <dbReference type="NCBI Taxonomy" id="2249426"/>
    <lineage>
        <taxon>Bacteria</taxon>
        <taxon>Pseudomonadati</taxon>
        <taxon>Bacteroidota</taxon>
        <taxon>Flavobacteriia</taxon>
        <taxon>Flavobacteriales</taxon>
        <taxon>Flavobacteriaceae</taxon>
        <taxon>Leeuwenhoekiella</taxon>
    </lineage>
</organism>
<reference evidence="3 4" key="1">
    <citation type="submission" date="2018-07" db="EMBL/GenBank/DDBJ databases">
        <title>Leeuwenhoekiella genomics.</title>
        <authorList>
            <person name="Tahon G."/>
            <person name="Willems A."/>
        </authorList>
    </citation>
    <scope>NUCLEOTIDE SEQUENCE [LARGE SCALE GENOMIC DNA]</scope>
    <source>
        <strain evidence="3 4">R-50232</strain>
    </source>
</reference>
<dbReference type="PRINTS" id="PR00359">
    <property type="entry name" value="BP450"/>
</dbReference>
<dbReference type="InterPro" id="IPR017972">
    <property type="entry name" value="Cyt_P450_CS"/>
</dbReference>
<keyword evidence="2" id="KW-0408">Iron</keyword>
<dbReference type="InterPro" id="IPR001128">
    <property type="entry name" value="Cyt_P450"/>
</dbReference>
<proteinExistence type="inferred from homology"/>
<sequence>MKKASNPIRFNLVEVTDPKLAKEILRHNGADTYDFKTYLESLETVSGRNFNPLMNFCQGSLVYQRGKEHLKNRRVLKTFTGSKNVKSWEPQIKEALNEITANISSKKSFDLVQDLANPLYLFLARIVFGIEVPKEQESQFVKEIALAKDLVEPYVSIRKLDQIQQAIEKIKQHVSKATSQNKPHENSLLGQLADHQDEHKDYLVVSMLVGVHTTAETLCLILLNLLSSREGIVFYKNCKDKNWLNKRIDGLLRLYPTTQSIFRYATKDFMLDDITYPQGTLFQLNLKSINRSAPFYSEKQILQGDLEPKCPFNHTSFGGGAHKCPGNELAKSTITMALSIFSEKLPNITLNFENLSLRHTIIKTEPIEITVGQNRVGA</sequence>
<dbReference type="GO" id="GO:0016705">
    <property type="term" value="F:oxidoreductase activity, acting on paired donors, with incorporation or reduction of molecular oxygen"/>
    <property type="evidence" value="ECO:0007669"/>
    <property type="project" value="InterPro"/>
</dbReference>
<dbReference type="InterPro" id="IPR002397">
    <property type="entry name" value="Cyt_P450_B"/>
</dbReference>
<dbReference type="AlphaFoldDB" id="A0A4Q0NRS5"/>
<evidence type="ECO:0000313" key="3">
    <source>
        <dbReference type="EMBL" id="RXG13114.1"/>
    </source>
</evidence>
<dbReference type="Gene3D" id="1.10.630.10">
    <property type="entry name" value="Cytochrome P450"/>
    <property type="match status" value="1"/>
</dbReference>